<protein>
    <submittedName>
        <fullName evidence="1">Uncharacterized protein</fullName>
    </submittedName>
</protein>
<evidence type="ECO:0000313" key="4">
    <source>
        <dbReference type="EMBL" id="QJI05059.1"/>
    </source>
</evidence>
<dbReference type="EMBL" id="MT145194">
    <property type="protein sequence ID" value="QJI05059.1"/>
    <property type="molecule type" value="Genomic_DNA"/>
</dbReference>
<gene>
    <name evidence="4" type="ORF">MM415A00133_0002</name>
    <name evidence="2" type="ORF">MM415B00206_0028</name>
    <name evidence="1" type="ORF">TM448A00125_0010</name>
    <name evidence="3" type="ORF">TM448B00851_0025</name>
</gene>
<evidence type="ECO:0000313" key="3">
    <source>
        <dbReference type="EMBL" id="QJH96864.1"/>
    </source>
</evidence>
<accession>A0A6H1ZAM8</accession>
<proteinExistence type="predicted"/>
<evidence type="ECO:0000313" key="2">
    <source>
        <dbReference type="EMBL" id="QJA67511.1"/>
    </source>
</evidence>
<organism evidence="1">
    <name type="scientific">viral metagenome</name>
    <dbReference type="NCBI Taxonomy" id="1070528"/>
    <lineage>
        <taxon>unclassified sequences</taxon>
        <taxon>metagenomes</taxon>
        <taxon>organismal metagenomes</taxon>
    </lineage>
</organism>
<reference evidence="1" key="1">
    <citation type="submission" date="2020-03" db="EMBL/GenBank/DDBJ databases">
        <title>The deep terrestrial virosphere.</title>
        <authorList>
            <person name="Holmfeldt K."/>
            <person name="Nilsson E."/>
            <person name="Simone D."/>
            <person name="Lopez-Fernandez M."/>
            <person name="Wu X."/>
            <person name="de Brujin I."/>
            <person name="Lundin D."/>
            <person name="Andersson A."/>
            <person name="Bertilsson S."/>
            <person name="Dopson M."/>
        </authorList>
    </citation>
    <scope>NUCLEOTIDE SEQUENCE</scope>
    <source>
        <strain evidence="4">MM415A00133</strain>
        <strain evidence="2">MM415B00206</strain>
        <strain evidence="1">TM448A00125</strain>
        <strain evidence="3">TM448B00851</strain>
    </source>
</reference>
<dbReference type="EMBL" id="MT144665">
    <property type="protein sequence ID" value="QJH96864.1"/>
    <property type="molecule type" value="Genomic_DNA"/>
</dbReference>
<dbReference type="EMBL" id="MT141572">
    <property type="protein sequence ID" value="QJA67511.1"/>
    <property type="molecule type" value="Genomic_DNA"/>
</dbReference>
<dbReference type="AlphaFoldDB" id="A0A6H1ZAM8"/>
<sequence length="136" mass="14982">MYDNLKSVIVLPRNRSVPDGSPMMTMPSLADIQHMLNGEPELLGDLTCFRSDDFDTNTRVAAFGIRGADEYNHVATVIMDGSRVLDGKREETVFDRLGVTPSVTEMIPVNGPVLMFYSDDEGLIDSIRAISTKIDA</sequence>
<evidence type="ECO:0000313" key="1">
    <source>
        <dbReference type="EMBL" id="QJA44614.1"/>
    </source>
</evidence>
<dbReference type="EMBL" id="MT143978">
    <property type="protein sequence ID" value="QJA44614.1"/>
    <property type="molecule type" value="Genomic_DNA"/>
</dbReference>
<name>A0A6H1ZAM8_9ZZZZ</name>